<dbReference type="PANTHER" id="PTHR10974">
    <property type="entry name" value="FI08016P-RELATED"/>
    <property type="match status" value="1"/>
</dbReference>
<evidence type="ECO:0000313" key="2">
    <source>
        <dbReference type="Proteomes" id="UP000053766"/>
    </source>
</evidence>
<evidence type="ECO:0000313" key="1">
    <source>
        <dbReference type="EMBL" id="KJH49176.1"/>
    </source>
</evidence>
<keyword evidence="2" id="KW-1185">Reference proteome</keyword>
<reference evidence="1 2" key="1">
    <citation type="submission" date="2013-11" db="EMBL/GenBank/DDBJ databases">
        <title>Draft genome of the bovine lungworm Dictyocaulus viviparus.</title>
        <authorList>
            <person name="Mitreva M."/>
        </authorList>
    </citation>
    <scope>NUCLEOTIDE SEQUENCE [LARGE SCALE GENOMIC DNA]</scope>
    <source>
        <strain evidence="1 2">HannoverDv2000</strain>
    </source>
</reference>
<accession>A0A0D8Y3Q0</accession>
<dbReference type="GO" id="GO:0005615">
    <property type="term" value="C:extracellular space"/>
    <property type="evidence" value="ECO:0007669"/>
    <property type="project" value="TreeGrafter"/>
</dbReference>
<dbReference type="AlphaFoldDB" id="A0A0D8Y3Q0"/>
<organism evidence="1 2">
    <name type="scientific">Dictyocaulus viviparus</name>
    <name type="common">Bovine lungworm</name>
    <dbReference type="NCBI Taxonomy" id="29172"/>
    <lineage>
        <taxon>Eukaryota</taxon>
        <taxon>Metazoa</taxon>
        <taxon>Ecdysozoa</taxon>
        <taxon>Nematoda</taxon>
        <taxon>Chromadorea</taxon>
        <taxon>Rhabditida</taxon>
        <taxon>Rhabditina</taxon>
        <taxon>Rhabditomorpha</taxon>
        <taxon>Strongyloidea</taxon>
        <taxon>Metastrongylidae</taxon>
        <taxon>Dictyocaulus</taxon>
    </lineage>
</organism>
<protein>
    <submittedName>
        <fullName evidence="1">Uncharacterized protein</fullName>
    </submittedName>
</protein>
<dbReference type="EMBL" id="KN716243">
    <property type="protein sequence ID" value="KJH49176.1"/>
    <property type="molecule type" value="Genomic_DNA"/>
</dbReference>
<proteinExistence type="predicted"/>
<dbReference type="STRING" id="29172.A0A0D8Y3Q0"/>
<dbReference type="OrthoDB" id="5865359at2759"/>
<gene>
    <name evidence="1" type="ORF">DICVIV_04677</name>
</gene>
<reference evidence="2" key="2">
    <citation type="journal article" date="2016" name="Sci. Rep.">
        <title>Dictyocaulus viviparus genome, variome and transcriptome elucidate lungworm biology and support future intervention.</title>
        <authorList>
            <person name="McNulty S.N."/>
            <person name="Strube C."/>
            <person name="Rosa B.A."/>
            <person name="Martin J.C."/>
            <person name="Tyagi R."/>
            <person name="Choi Y.J."/>
            <person name="Wang Q."/>
            <person name="Hallsworth Pepin K."/>
            <person name="Zhang X."/>
            <person name="Ozersky P."/>
            <person name="Wilson R.K."/>
            <person name="Sternberg P.W."/>
            <person name="Gasser R.B."/>
            <person name="Mitreva M."/>
        </authorList>
    </citation>
    <scope>NUCLEOTIDE SEQUENCE [LARGE SCALE GENOMIC DNA]</scope>
    <source>
        <strain evidence="2">HannoverDv2000</strain>
    </source>
</reference>
<dbReference type="InterPro" id="IPR004245">
    <property type="entry name" value="DUF229"/>
</dbReference>
<name>A0A0D8Y3Q0_DICVI</name>
<sequence length="235" mass="26611">MADDIEISTTGDMFDYCPFTPPDPWHSSIRKFINVKHGYLANCRLHEDLLPITKIENGAIIIKKGHEAFKCKARYIDENKYDVTDWKTIDTNQFNCGDFVETNCTSDNRTNRFIHKQISEINSTKPTSLNSEENPDVHIIIIDSVASTQIIRALPRTVNFLLHGMDAVEFRKFNKVGSNSRPNAFALLFDLNLSTITVVVDNSDFLSKISTEYCMDNLAIGFSVGRAKPVWVVEA</sequence>
<dbReference type="Proteomes" id="UP000053766">
    <property type="component" value="Unassembled WGS sequence"/>
</dbReference>
<dbReference type="PANTHER" id="PTHR10974:SF75">
    <property type="entry name" value="SULFATASE DOMAIN-CONTAINING PROTEIN"/>
    <property type="match status" value="1"/>
</dbReference>
<dbReference type="Pfam" id="PF02995">
    <property type="entry name" value="DUF229"/>
    <property type="match status" value="1"/>
</dbReference>